<feature type="compositionally biased region" description="Polar residues" evidence="1">
    <location>
        <begin position="14"/>
        <end position="37"/>
    </location>
</feature>
<dbReference type="Proteomes" id="UP000692954">
    <property type="component" value="Unassembled WGS sequence"/>
</dbReference>
<accession>A0A8S1R7Q6</accession>
<protein>
    <submittedName>
        <fullName evidence="2">Uncharacterized protein</fullName>
    </submittedName>
</protein>
<evidence type="ECO:0000313" key="3">
    <source>
        <dbReference type="Proteomes" id="UP000692954"/>
    </source>
</evidence>
<dbReference type="EMBL" id="CAJJDN010000144">
    <property type="protein sequence ID" value="CAD8123339.1"/>
    <property type="molecule type" value="Genomic_DNA"/>
</dbReference>
<evidence type="ECO:0000256" key="1">
    <source>
        <dbReference type="SAM" id="MobiDB-lite"/>
    </source>
</evidence>
<evidence type="ECO:0000313" key="2">
    <source>
        <dbReference type="EMBL" id="CAD8123339.1"/>
    </source>
</evidence>
<sequence length="94" mass="11250">MQIKLKQITSTFDKSNCKSSTRANRTQVKQSQNQEKSLNVKPIQNYKLQNQGYQRLKMLQQPQKEEKKIENILQQYQKIFDKILPLIKQEKLNQ</sequence>
<gene>
    <name evidence="2" type="ORF">PSON_ATCC_30995.1.T1440049</name>
</gene>
<comment type="caution">
    <text evidence="2">The sequence shown here is derived from an EMBL/GenBank/DDBJ whole genome shotgun (WGS) entry which is preliminary data.</text>
</comment>
<keyword evidence="3" id="KW-1185">Reference proteome</keyword>
<dbReference type="OrthoDB" id="10329085at2759"/>
<reference evidence="2" key="1">
    <citation type="submission" date="2021-01" db="EMBL/GenBank/DDBJ databases">
        <authorList>
            <consortium name="Genoscope - CEA"/>
            <person name="William W."/>
        </authorList>
    </citation>
    <scope>NUCLEOTIDE SEQUENCE</scope>
</reference>
<organism evidence="2 3">
    <name type="scientific">Paramecium sonneborni</name>
    <dbReference type="NCBI Taxonomy" id="65129"/>
    <lineage>
        <taxon>Eukaryota</taxon>
        <taxon>Sar</taxon>
        <taxon>Alveolata</taxon>
        <taxon>Ciliophora</taxon>
        <taxon>Intramacronucleata</taxon>
        <taxon>Oligohymenophorea</taxon>
        <taxon>Peniculida</taxon>
        <taxon>Parameciidae</taxon>
        <taxon>Paramecium</taxon>
    </lineage>
</organism>
<name>A0A8S1R7Q6_9CILI</name>
<dbReference type="AlphaFoldDB" id="A0A8S1R7Q6"/>
<proteinExistence type="predicted"/>
<feature type="region of interest" description="Disordered" evidence="1">
    <location>
        <begin position="14"/>
        <end position="39"/>
    </location>
</feature>